<accession>A0A835M0B9</accession>
<dbReference type="Pfam" id="PF01612">
    <property type="entry name" value="DNA_pol_A_exo1"/>
    <property type="match status" value="1"/>
</dbReference>
<dbReference type="Proteomes" id="UP000631114">
    <property type="component" value="Unassembled WGS sequence"/>
</dbReference>
<comment type="subcellular location">
    <subcellularLocation>
        <location evidence="1">Nucleus</location>
    </subcellularLocation>
</comment>
<keyword evidence="7" id="KW-0539">Nucleus</keyword>
<dbReference type="OrthoDB" id="1920326at2759"/>
<organism evidence="11 12">
    <name type="scientific">Coptis chinensis</name>
    <dbReference type="NCBI Taxonomy" id="261450"/>
    <lineage>
        <taxon>Eukaryota</taxon>
        <taxon>Viridiplantae</taxon>
        <taxon>Streptophyta</taxon>
        <taxon>Embryophyta</taxon>
        <taxon>Tracheophyta</taxon>
        <taxon>Spermatophyta</taxon>
        <taxon>Magnoliopsida</taxon>
        <taxon>Ranunculales</taxon>
        <taxon>Ranunculaceae</taxon>
        <taxon>Coptidoideae</taxon>
        <taxon>Coptis</taxon>
    </lineage>
</organism>
<reference evidence="11 12" key="1">
    <citation type="submission" date="2020-10" db="EMBL/GenBank/DDBJ databases">
        <title>The Coptis chinensis genome and diversification of protoberbering-type alkaloids.</title>
        <authorList>
            <person name="Wang B."/>
            <person name="Shu S."/>
            <person name="Song C."/>
            <person name="Liu Y."/>
        </authorList>
    </citation>
    <scope>NUCLEOTIDE SEQUENCE [LARGE SCALE GENOMIC DNA]</scope>
    <source>
        <strain evidence="11">HL-2020</strain>
        <tissue evidence="11">Leaf</tissue>
    </source>
</reference>
<evidence type="ECO:0000256" key="8">
    <source>
        <dbReference type="ARBA" id="ARBA00040531"/>
    </source>
</evidence>
<dbReference type="GO" id="GO:0006139">
    <property type="term" value="P:nucleobase-containing compound metabolic process"/>
    <property type="evidence" value="ECO:0007669"/>
    <property type="project" value="InterPro"/>
</dbReference>
<dbReference type="SUPFAM" id="SSF53098">
    <property type="entry name" value="Ribonuclease H-like"/>
    <property type="match status" value="1"/>
</dbReference>
<dbReference type="FunFam" id="3.30.420.10:FF:000114">
    <property type="entry name" value="Werner Syndrome-like exonuclease"/>
    <property type="match status" value="1"/>
</dbReference>
<evidence type="ECO:0000256" key="5">
    <source>
        <dbReference type="ARBA" id="ARBA00022839"/>
    </source>
</evidence>
<dbReference type="InterPro" id="IPR051132">
    <property type="entry name" value="3-5_Exonuclease_domain"/>
</dbReference>
<evidence type="ECO:0000313" key="12">
    <source>
        <dbReference type="Proteomes" id="UP000631114"/>
    </source>
</evidence>
<comment type="caution">
    <text evidence="11">The sequence shown here is derived from an EMBL/GenBank/DDBJ whole genome shotgun (WGS) entry which is preliminary data.</text>
</comment>
<evidence type="ECO:0000256" key="7">
    <source>
        <dbReference type="ARBA" id="ARBA00023242"/>
    </source>
</evidence>
<evidence type="ECO:0000313" key="11">
    <source>
        <dbReference type="EMBL" id="KAF9606041.1"/>
    </source>
</evidence>
<dbReference type="CDD" id="cd06141">
    <property type="entry name" value="WRN_exo"/>
    <property type="match status" value="1"/>
</dbReference>
<evidence type="ECO:0000256" key="6">
    <source>
        <dbReference type="ARBA" id="ARBA00022842"/>
    </source>
</evidence>
<keyword evidence="4" id="KW-0378">Hydrolase</keyword>
<dbReference type="GO" id="GO:0046872">
    <property type="term" value="F:metal ion binding"/>
    <property type="evidence" value="ECO:0007669"/>
    <property type="project" value="UniProtKB-KW"/>
</dbReference>
<dbReference type="GO" id="GO:0008408">
    <property type="term" value="F:3'-5' exonuclease activity"/>
    <property type="evidence" value="ECO:0007669"/>
    <property type="project" value="InterPro"/>
</dbReference>
<evidence type="ECO:0000256" key="9">
    <source>
        <dbReference type="ARBA" id="ARBA00042761"/>
    </source>
</evidence>
<keyword evidence="6" id="KW-0460">Magnesium</keyword>
<keyword evidence="12" id="KW-1185">Reference proteome</keyword>
<keyword evidence="3" id="KW-0479">Metal-binding</keyword>
<evidence type="ECO:0000256" key="3">
    <source>
        <dbReference type="ARBA" id="ARBA00022723"/>
    </source>
</evidence>
<evidence type="ECO:0000256" key="1">
    <source>
        <dbReference type="ARBA" id="ARBA00004123"/>
    </source>
</evidence>
<protein>
    <recommendedName>
        <fullName evidence="8">3'-5' exonuclease</fullName>
    </recommendedName>
    <alternativeName>
        <fullName evidence="9">Werner Syndrome-like exonuclease</fullName>
    </alternativeName>
</protein>
<dbReference type="GO" id="GO:0003676">
    <property type="term" value="F:nucleic acid binding"/>
    <property type="evidence" value="ECO:0007669"/>
    <property type="project" value="InterPro"/>
</dbReference>
<dbReference type="PANTHER" id="PTHR13620">
    <property type="entry name" value="3-5 EXONUCLEASE"/>
    <property type="match status" value="1"/>
</dbReference>
<name>A0A835M0B9_9MAGN</name>
<feature type="domain" description="3'-5' exonuclease" evidence="10">
    <location>
        <begin position="87"/>
        <end position="259"/>
    </location>
</feature>
<evidence type="ECO:0000256" key="4">
    <source>
        <dbReference type="ARBA" id="ARBA00022801"/>
    </source>
</evidence>
<dbReference type="EMBL" id="JADFTS010000005">
    <property type="protein sequence ID" value="KAF9606041.1"/>
    <property type="molecule type" value="Genomic_DNA"/>
</dbReference>
<proteinExistence type="predicted"/>
<dbReference type="InterPro" id="IPR036397">
    <property type="entry name" value="RNaseH_sf"/>
</dbReference>
<dbReference type="SMART" id="SM00474">
    <property type="entry name" value="35EXOc"/>
    <property type="match status" value="1"/>
</dbReference>
<dbReference type="InterPro" id="IPR012337">
    <property type="entry name" value="RNaseH-like_sf"/>
</dbReference>
<gene>
    <name evidence="11" type="ORF">IFM89_022200</name>
</gene>
<dbReference type="InterPro" id="IPR002562">
    <property type="entry name" value="3'-5'_exonuclease_dom"/>
</dbReference>
<evidence type="ECO:0000256" key="2">
    <source>
        <dbReference type="ARBA" id="ARBA00022722"/>
    </source>
</evidence>
<dbReference type="AlphaFoldDB" id="A0A835M0B9"/>
<evidence type="ECO:0000259" key="10">
    <source>
        <dbReference type="SMART" id="SM00474"/>
    </source>
</evidence>
<keyword evidence="5" id="KW-0269">Exonuclease</keyword>
<keyword evidence="2" id="KW-0540">Nuclease</keyword>
<dbReference type="GO" id="GO:0005634">
    <property type="term" value="C:nucleus"/>
    <property type="evidence" value="ECO:0007669"/>
    <property type="project" value="UniProtKB-SubCell"/>
</dbReference>
<dbReference type="PANTHER" id="PTHR13620:SF109">
    <property type="entry name" value="3'-5' EXONUCLEASE"/>
    <property type="match status" value="1"/>
</dbReference>
<dbReference type="Gene3D" id="3.30.420.10">
    <property type="entry name" value="Ribonuclease H-like superfamily/Ribonuclease H"/>
    <property type="match status" value="1"/>
</dbReference>
<sequence length="280" mass="32352">MDPLSDWEQPIPESELEAIEAAFDSASSLFKRRKTTNTPLTDDGPPTPYFLRPHRVSVNTTMKYPTYKFGGRIVYCRTYSEVEKATVELMEHIQDKQKNVDRFMIGFDIEWKPTFKRGAVPRKGAVMQICGDMSRCYVFHIIHSGIPINLQSFLEDPKYVKVGVWIGGDADKIYNDYNIRIQSIEELSCLANKKLDGFHRRWSLAALTETLTSKELEKPNKIRLGNWEVEVLSRDQLLYAATDAFASWQLYEILKTFPDLSEKQNEQEVNGLQSKRQLNE</sequence>